<keyword evidence="7" id="KW-1185">Reference proteome</keyword>
<dbReference type="Gene3D" id="2.80.10.50">
    <property type="match status" value="2"/>
</dbReference>
<dbReference type="PANTHER" id="PTHR46943:SF1">
    <property type="entry name" value="PENTRAXIN-RELATED PROTEIN PTX3"/>
    <property type="match status" value="1"/>
</dbReference>
<dbReference type="Pfam" id="PF18911">
    <property type="entry name" value="PKD_4"/>
    <property type="match status" value="1"/>
</dbReference>
<dbReference type="InterPro" id="IPR008979">
    <property type="entry name" value="Galactose-bd-like_sf"/>
</dbReference>
<dbReference type="Gene3D" id="2.60.40.10">
    <property type="entry name" value="Immunoglobulins"/>
    <property type="match status" value="1"/>
</dbReference>
<evidence type="ECO:0000313" key="7">
    <source>
        <dbReference type="Proteomes" id="UP001344658"/>
    </source>
</evidence>
<dbReference type="CDD" id="cd02795">
    <property type="entry name" value="CBM6-CBM35-CBM36_like"/>
    <property type="match status" value="1"/>
</dbReference>
<name>A0ABU7PGF0_9ACTN</name>
<protein>
    <submittedName>
        <fullName evidence="6">Ricin-type beta-trefoil lectin domain protein</fullName>
    </submittedName>
</protein>
<dbReference type="Gene3D" id="2.60.120.200">
    <property type="match status" value="1"/>
</dbReference>
<feature type="compositionally biased region" description="Polar residues" evidence="3">
    <location>
        <begin position="1588"/>
        <end position="1600"/>
    </location>
</feature>
<dbReference type="InterPro" id="IPR013783">
    <property type="entry name" value="Ig-like_fold"/>
</dbReference>
<keyword evidence="2" id="KW-1015">Disulfide bond</keyword>
<keyword evidence="1" id="KW-0732">Signal</keyword>
<dbReference type="PROSITE" id="PS50093">
    <property type="entry name" value="PKD"/>
    <property type="match status" value="1"/>
</dbReference>
<dbReference type="InterPro" id="IPR035986">
    <property type="entry name" value="PKD_dom_sf"/>
</dbReference>
<dbReference type="PANTHER" id="PTHR46943">
    <property type="entry name" value="PENTRAXIN-RELATED PROTEIN PTX3"/>
    <property type="match status" value="1"/>
</dbReference>
<comment type="caution">
    <text evidence="6">The sequence shown here is derived from an EMBL/GenBank/DDBJ whole genome shotgun (WGS) entry which is preliminary data.</text>
</comment>
<dbReference type="Pfam" id="PF00652">
    <property type="entry name" value="Ricin_B_lectin"/>
    <property type="match status" value="2"/>
</dbReference>
<sequence length="2069" mass="213809">MLAGALPSTALAVSTPAPSTGGSTAPAASHPHSAGSAAERAPHTVPHSGTPATPRGSAPQARGNPLLGGMATAMAQAKKTRKAVRVDVATNPYTTLTANPSGAFTAQEFLTPQRAKVNGSWRPIDTTVVRNADGSIGSKVALAAVRLSGGGSGPLAVVDDRAGHTLTLTWPGGALPAPTLSHDTATYADVYPGVDLKLVALPAGVQDLFVVHDAKAAANPALKSIRLGVTGTGLSVGATSDGGVTAKDREGHEVFGGPAPVMWDSAAEPAPAAAKGEEARAAGSATRPHLARMPAAVSHGSVTVTPSRSLLTSRSTVWPVTIDPQWVENPQNWLELWSNGHSVYDGNPWPYSPYDTSAVRVGNSGGTLVRSLMSFSAFNLPRPSDFSAHPGDQGQNVSYVTGAFLNLISQSATCPSTQAWRANPFNTNSTWSNQNGGSNTNLWPTSGADFTNPISTFGGSTNCKNQWFSVNITKQVQDVYSGGGSTYTVGLRAANEGSTTNNYGAFYVQNSGGYNPNVTVNFVSEPWWGTPSVTDTPIGNHKGSRNPCGATEQTAGYLPVQAADVGISIPLNDLDSRQVSWALMADDYPSPGYYSSTLTAGYGYNAAPTTVTGKMLTAVSPTGSNGYAGSPITLQDGHTYALWGQALDDEWMTNGQFVNPNGQDLWNAWNNNGNNYPAPASPQCWFTAALTPPHQPTVTRSTFPATGQQLPSYPTVGTGGTITVNATAPTTGIDHFEWALNTPSTNEGAGNCNGIANAACGTVGSSASGTTGLGTTDATAPITLPSGAGDGERWGTNYLYVSAVDKAGNVSAFARYDFFLAQAFQPVSFGNVTGDGIPNLMGADDNGNLIVYPANLDPAGSANAVQAAPAASAPNGRSWSTALITHRGAERVQPTDDLFAWDKDSFGDGHLSYYFNSQIASASTQPGYTPPTTLNTFSSTQQSLVTRPACTPGALNGGCVGYDPTWNSVQQIIALGPARGGCAISAPTTACKTNLVTVENYQGTSRVWMFSPAGIGQLTNPVLLSVSQPGWDWSLMRVMAPGNAAGHPGGSGGMPDLWADDPSGTLWQFTNHTDTGTLGAGLGDLSSKQQLGTTGQFAPYSWINTAGDLNGDSNPDLWAMSPDGQVSVTLGPIGADPAAQSQTTATAVNWGATAGVSNLQGTAITTGVNGQIVNDVAGGPSGQKCVDDLHGGTSDGTAIELYDCNATSPQQWAFGPDGTVRFMGGDGRQNTCIDTSGSLVQATRITLQGCDLTHRAAYQTWRIIPSPSAPGHYWIYNPAAGMCLDDSGASSNNLNPFQLWPCWDTAASPDPAQRFVLPTGARQTQSAEAESIWGSATGPATQTQGNCCGISLSNGYQLYFPGNAQGQSVTLNYYVANAGTYTVAPTLTRTNDRGKVSVTVDSGTAQAASLPVAFDAYQASGVSIVPVHFGTVTLSAGMHSFTFTMTGTNPASAGNRYVIGIDTLRLIPTGTDGPSLGLNLPGTGMTGTPVTADATASYPGTTAITGYTYDFGDGTVVGPQGAATASHTYTTPGTYTVELTATDSGGATATTSGTVVMTAGPVSRWRLSDGSGTTAADTGSPGGRPGTLSGSGVTWSPDGSATFDGNGQIMAAPAVDTSKSFSAAAWVNLRDTTDYHFILSQTGTTMESFYLDYDDSQQSWAMVMPTSDDPAPGWTLAAAPASAVSLNTWTHLVGTFDATSGTIRIYVNGRLAGTATNHLAWNSAAKAGSALVIGAKDRGGAVGARFTGGIADARVYQQALTPDQVTWLYTNSGFTPTAARGPLYSPTLSGKCIDDYYGQQTNGNHVNEWDCNGGSPQNWSMNPNGTITLAASDGTKCLEIAGGPSATANGTLVQLHDCDGWANQQWVAQSDGNGHIHLLNPNSGRCLDDLNGSLNNGTQLQIYDCLGNANQAWTPPLGTDLAAGGIATASSQTAGWEAAHLTDGIYRGTTTVPGYASRFDSTADATEWAQADLGSTHQIGEVDLYPRDEAAQTIGAGFPDTFTIAVSVDGTNWTTVADEGNYSKPGDAPQQFLFNATRARYVKVTATVLGVDQNGDHYLELRQIGVEGT</sequence>
<evidence type="ECO:0000313" key="6">
    <source>
        <dbReference type="EMBL" id="MEE4544856.1"/>
    </source>
</evidence>
<dbReference type="InterPro" id="IPR035992">
    <property type="entry name" value="Ricin_B-like_lectins"/>
</dbReference>
<evidence type="ECO:0000259" key="4">
    <source>
        <dbReference type="PROSITE" id="PS50022"/>
    </source>
</evidence>
<dbReference type="InterPro" id="IPR000421">
    <property type="entry name" value="FA58C"/>
</dbReference>
<dbReference type="SUPFAM" id="SSF49785">
    <property type="entry name" value="Galactose-binding domain-like"/>
    <property type="match status" value="1"/>
</dbReference>
<evidence type="ECO:0000256" key="3">
    <source>
        <dbReference type="SAM" id="MobiDB-lite"/>
    </source>
</evidence>
<dbReference type="SMART" id="SM00458">
    <property type="entry name" value="RICIN"/>
    <property type="match status" value="2"/>
</dbReference>
<dbReference type="CDD" id="cd00146">
    <property type="entry name" value="PKD"/>
    <property type="match status" value="1"/>
</dbReference>
<dbReference type="InterPro" id="IPR022409">
    <property type="entry name" value="PKD/Chitinase_dom"/>
</dbReference>
<dbReference type="SMART" id="SM00560">
    <property type="entry name" value="LamGL"/>
    <property type="match status" value="1"/>
</dbReference>
<gene>
    <name evidence="6" type="ORF">V2S66_23175</name>
</gene>
<evidence type="ECO:0000259" key="5">
    <source>
        <dbReference type="PROSITE" id="PS50093"/>
    </source>
</evidence>
<accession>A0ABU7PGF0</accession>
<feature type="compositionally biased region" description="Low complexity" evidence="3">
    <location>
        <begin position="22"/>
        <end position="38"/>
    </location>
</feature>
<dbReference type="PROSITE" id="PS50231">
    <property type="entry name" value="RICIN_B_LECTIN"/>
    <property type="match status" value="2"/>
</dbReference>
<evidence type="ECO:0000256" key="1">
    <source>
        <dbReference type="ARBA" id="ARBA00022729"/>
    </source>
</evidence>
<organism evidence="6 7">
    <name type="scientific">Actinacidiphila polyblastidii</name>
    <dbReference type="NCBI Taxonomy" id="3110430"/>
    <lineage>
        <taxon>Bacteria</taxon>
        <taxon>Bacillati</taxon>
        <taxon>Actinomycetota</taxon>
        <taxon>Actinomycetes</taxon>
        <taxon>Kitasatosporales</taxon>
        <taxon>Streptomycetaceae</taxon>
        <taxon>Actinacidiphila</taxon>
    </lineage>
</organism>
<dbReference type="SUPFAM" id="SSF50370">
    <property type="entry name" value="Ricin B-like lectins"/>
    <property type="match status" value="2"/>
</dbReference>
<dbReference type="InterPro" id="IPR013320">
    <property type="entry name" value="ConA-like_dom_sf"/>
</dbReference>
<dbReference type="InterPro" id="IPR042837">
    <property type="entry name" value="PTX3"/>
</dbReference>
<feature type="region of interest" description="Disordered" evidence="3">
    <location>
        <begin position="1566"/>
        <end position="1600"/>
    </location>
</feature>
<dbReference type="InterPro" id="IPR000601">
    <property type="entry name" value="PKD_dom"/>
</dbReference>
<evidence type="ECO:0000256" key="2">
    <source>
        <dbReference type="ARBA" id="ARBA00023157"/>
    </source>
</evidence>
<feature type="region of interest" description="Disordered" evidence="3">
    <location>
        <begin position="267"/>
        <end position="288"/>
    </location>
</feature>
<dbReference type="Proteomes" id="UP001344658">
    <property type="component" value="Unassembled WGS sequence"/>
</dbReference>
<dbReference type="SUPFAM" id="SSF49299">
    <property type="entry name" value="PKD domain"/>
    <property type="match status" value="1"/>
</dbReference>
<dbReference type="SMART" id="SM00089">
    <property type="entry name" value="PKD"/>
    <property type="match status" value="1"/>
</dbReference>
<dbReference type="Gene3D" id="2.60.120.260">
    <property type="entry name" value="Galactose-binding domain-like"/>
    <property type="match status" value="2"/>
</dbReference>
<dbReference type="SUPFAM" id="SSF49899">
    <property type="entry name" value="Concanavalin A-like lectins/glucanases"/>
    <property type="match status" value="1"/>
</dbReference>
<dbReference type="Pfam" id="PF13385">
    <property type="entry name" value="Laminin_G_3"/>
    <property type="match status" value="1"/>
</dbReference>
<proteinExistence type="predicted"/>
<dbReference type="Pfam" id="PF00754">
    <property type="entry name" value="F5_F8_type_C"/>
    <property type="match status" value="1"/>
</dbReference>
<feature type="domain" description="PKD" evidence="5">
    <location>
        <begin position="1507"/>
        <end position="1562"/>
    </location>
</feature>
<dbReference type="PROSITE" id="PS50022">
    <property type="entry name" value="FA58C_3"/>
    <property type="match status" value="1"/>
</dbReference>
<dbReference type="InterPro" id="IPR000772">
    <property type="entry name" value="Ricin_B_lectin"/>
</dbReference>
<reference evidence="6 7" key="1">
    <citation type="submission" date="2023-12" db="EMBL/GenBank/DDBJ databases">
        <title>Streptomyces sp. V4-01.</title>
        <authorList>
            <person name="Somphong A."/>
            <person name="Phongsopitanun W."/>
        </authorList>
    </citation>
    <scope>NUCLEOTIDE SEQUENCE [LARGE SCALE GENOMIC DNA]</scope>
    <source>
        <strain evidence="6 7">V4-01</strain>
    </source>
</reference>
<dbReference type="RefSeq" id="WP_330798025.1">
    <property type="nucleotide sequence ID" value="NZ_JAZEWV010000022.1"/>
</dbReference>
<feature type="domain" description="F5/8 type C" evidence="4">
    <location>
        <begin position="1914"/>
        <end position="2066"/>
    </location>
</feature>
<dbReference type="EMBL" id="JAZEWV010000022">
    <property type="protein sequence ID" value="MEE4544856.1"/>
    <property type="molecule type" value="Genomic_DNA"/>
</dbReference>
<dbReference type="InterPro" id="IPR006558">
    <property type="entry name" value="LamG-like"/>
</dbReference>
<feature type="region of interest" description="Disordered" evidence="3">
    <location>
        <begin position="1"/>
        <end position="67"/>
    </location>
</feature>